<dbReference type="Gramene" id="TraesCS5B02G054700.2">
    <property type="protein sequence ID" value="TraesCS5B02G054700.2"/>
    <property type="gene ID" value="TraesCS5B02G054700"/>
</dbReference>
<dbReference type="SMR" id="A0A3B6LG98"/>
<dbReference type="Gene3D" id="2.40.10.120">
    <property type="match status" value="1"/>
</dbReference>
<reference evidence="3" key="1">
    <citation type="submission" date="2018-08" db="EMBL/GenBank/DDBJ databases">
        <authorList>
            <person name="Rossello M."/>
        </authorList>
    </citation>
    <scope>NUCLEOTIDE SEQUENCE [LARGE SCALE GENOMIC DNA]</scope>
    <source>
        <strain evidence="3">cv. Chinese Spring</strain>
    </source>
</reference>
<dbReference type="Pfam" id="PF13365">
    <property type="entry name" value="Trypsin_2"/>
    <property type="match status" value="1"/>
</dbReference>
<dbReference type="PANTHER" id="PTHR47389">
    <property type="entry name" value="OS09G0436400 PROTEIN"/>
    <property type="match status" value="1"/>
</dbReference>
<evidence type="ECO:0000259" key="2">
    <source>
        <dbReference type="Pfam" id="PF17820"/>
    </source>
</evidence>
<dbReference type="Proteomes" id="UP000019116">
    <property type="component" value="Chromosome 5B"/>
</dbReference>
<feature type="compositionally biased region" description="Low complexity" evidence="1">
    <location>
        <begin position="101"/>
        <end position="112"/>
    </location>
</feature>
<evidence type="ECO:0000313" key="3">
    <source>
        <dbReference type="EnsemblPlants" id="TraesCS5B02G054700.2"/>
    </source>
</evidence>
<proteinExistence type="predicted"/>
<dbReference type="Gramene" id="TraesRN5B0100140600.2">
    <property type="protein sequence ID" value="TraesRN5B0100140600.2"/>
    <property type="gene ID" value="TraesRN5B0100140600"/>
</dbReference>
<dbReference type="InterPro" id="IPR009003">
    <property type="entry name" value="Peptidase_S1_PA"/>
</dbReference>
<dbReference type="SUPFAM" id="SSF50156">
    <property type="entry name" value="PDZ domain-like"/>
    <property type="match status" value="1"/>
</dbReference>
<evidence type="ECO:0000256" key="1">
    <source>
        <dbReference type="SAM" id="MobiDB-lite"/>
    </source>
</evidence>
<dbReference type="PANTHER" id="PTHR47389:SF5">
    <property type="entry name" value="OS09G0436700 PROTEIN"/>
    <property type="match status" value="1"/>
</dbReference>
<keyword evidence="4" id="KW-1185">Reference proteome</keyword>
<organism evidence="3">
    <name type="scientific">Triticum aestivum</name>
    <name type="common">Wheat</name>
    <dbReference type="NCBI Taxonomy" id="4565"/>
    <lineage>
        <taxon>Eukaryota</taxon>
        <taxon>Viridiplantae</taxon>
        <taxon>Streptophyta</taxon>
        <taxon>Embryophyta</taxon>
        <taxon>Tracheophyta</taxon>
        <taxon>Spermatophyta</taxon>
        <taxon>Magnoliopsida</taxon>
        <taxon>Liliopsida</taxon>
        <taxon>Poales</taxon>
        <taxon>Poaceae</taxon>
        <taxon>BOP clade</taxon>
        <taxon>Pooideae</taxon>
        <taxon>Triticodae</taxon>
        <taxon>Triticeae</taxon>
        <taxon>Triticinae</taxon>
        <taxon>Triticum</taxon>
    </lineage>
</organism>
<accession>A0A3B6LG98</accession>
<dbReference type="Pfam" id="PF17820">
    <property type="entry name" value="PDZ_6"/>
    <property type="match status" value="1"/>
</dbReference>
<feature type="domain" description="PDZ" evidence="2">
    <location>
        <begin position="424"/>
        <end position="460"/>
    </location>
</feature>
<dbReference type="InterPro" id="IPR036034">
    <property type="entry name" value="PDZ_sf"/>
</dbReference>
<dbReference type="Gramene" id="TraesCS5B03G0137800.2">
    <property type="protein sequence ID" value="TraesCS5B03G0137800.2.CDS"/>
    <property type="gene ID" value="TraesCS5B03G0137800"/>
</dbReference>
<name>A0A3B6LG98_WHEAT</name>
<feature type="compositionally biased region" description="Low complexity" evidence="1">
    <location>
        <begin position="1"/>
        <end position="14"/>
    </location>
</feature>
<dbReference type="InterPro" id="IPR041489">
    <property type="entry name" value="PDZ_6"/>
</dbReference>
<dbReference type="OrthoDB" id="692687at2759"/>
<sequence>MSGSGSSPALGGATSDEDANTSPPLQPPNPSTSRRRLPPWHPDFTGPYRLPETEYHPSELQPPARRRPTSEGASDSARTKRSKSGASESESDRETSSQEEPGSGSDSSAHSSPAREPEMPLVPIWRNSKGKLVYGFTDDKAAVAKYRQDLRKYEEKLAQQEQLLTLKLPSKASGTNECYGSPKNKDMILNAAKSILSLSAYLDGKEINRCTGIVVNRDEDKKSLTILTSAWLICTEKPSNDWLDKEYAPQAKVIVHLPDGTTVDSQLMYFSKHYDVAFYEITGDLHLHSLPLEGNSEFGREAFVLVARDTNLDLIYREAKLASVGPCEFQHNHYKFITCSIPNKCGTGGGLLDSNGKIVGLLSYTFPLVAFIPSSLIMKCSALLRKLGKIVRPQLGLKLKTLDLLGMSCIEQLSHNFNISSGLVVREVSAGCVAERLGIRVGDVILSCQGESVSSIAQFVSVRRYTATCW</sequence>
<dbReference type="Gene3D" id="2.30.42.10">
    <property type="match status" value="1"/>
</dbReference>
<gene>
    <name evidence="3" type="primary">LOC123110411</name>
</gene>
<dbReference type="SUPFAM" id="SSF50494">
    <property type="entry name" value="Trypsin-like serine proteases"/>
    <property type="match status" value="1"/>
</dbReference>
<dbReference type="EnsemblPlants" id="TraesCS5B02G054700.2">
    <property type="protein sequence ID" value="TraesCS5B02G054700.2"/>
    <property type="gene ID" value="TraesCS5B02G054700"/>
</dbReference>
<evidence type="ECO:0000313" key="4">
    <source>
        <dbReference type="Proteomes" id="UP000019116"/>
    </source>
</evidence>
<reference evidence="3" key="2">
    <citation type="submission" date="2018-10" db="UniProtKB">
        <authorList>
            <consortium name="EnsemblPlants"/>
        </authorList>
    </citation>
    <scope>IDENTIFICATION</scope>
</reference>
<feature type="region of interest" description="Disordered" evidence="1">
    <location>
        <begin position="1"/>
        <end position="123"/>
    </location>
</feature>
<dbReference type="AlphaFoldDB" id="A0A3B6LG98"/>
<protein>
    <recommendedName>
        <fullName evidence="2">PDZ domain-containing protein</fullName>
    </recommendedName>
</protein>